<dbReference type="InterPro" id="IPR025166">
    <property type="entry name" value="Integrase_DNA_bind_dom"/>
</dbReference>
<feature type="domain" description="Tyr recombinase" evidence="4">
    <location>
        <begin position="217"/>
        <end position="401"/>
    </location>
</feature>
<evidence type="ECO:0000256" key="1">
    <source>
        <dbReference type="ARBA" id="ARBA00008857"/>
    </source>
</evidence>
<dbReference type="InterPro" id="IPR011010">
    <property type="entry name" value="DNA_brk_join_enz"/>
</dbReference>
<evidence type="ECO:0000313" key="6">
    <source>
        <dbReference type="Proteomes" id="UP001185659"/>
    </source>
</evidence>
<reference evidence="5 6" key="1">
    <citation type="submission" date="2023-10" db="EMBL/GenBank/DDBJ databases">
        <authorList>
            <person name="Venkata Ramana C."/>
            <person name="Sasikala C."/>
            <person name="Dhurka M."/>
        </authorList>
    </citation>
    <scope>NUCLEOTIDE SEQUENCE [LARGE SCALE GENOMIC DNA]</scope>
    <source>
        <strain evidence="5 6">KCTC 32151</strain>
    </source>
</reference>
<keyword evidence="2" id="KW-0229">DNA integration</keyword>
<dbReference type="CDD" id="cd00801">
    <property type="entry name" value="INT_P4_C"/>
    <property type="match status" value="1"/>
</dbReference>
<dbReference type="PROSITE" id="PS51898">
    <property type="entry name" value="TYR_RECOMBINASE"/>
    <property type="match status" value="1"/>
</dbReference>
<evidence type="ECO:0000259" key="4">
    <source>
        <dbReference type="PROSITE" id="PS51898"/>
    </source>
</evidence>
<dbReference type="SUPFAM" id="SSF56349">
    <property type="entry name" value="DNA breaking-rejoining enzymes"/>
    <property type="match status" value="1"/>
</dbReference>
<proteinExistence type="inferred from homology"/>
<name>A0ABU4AEJ5_9HYPH</name>
<dbReference type="EMBL" id="JAWLIP010000001">
    <property type="protein sequence ID" value="MDV6224671.1"/>
    <property type="molecule type" value="Genomic_DNA"/>
</dbReference>
<evidence type="ECO:0000256" key="2">
    <source>
        <dbReference type="ARBA" id="ARBA00022908"/>
    </source>
</evidence>
<dbReference type="InterPro" id="IPR013762">
    <property type="entry name" value="Integrase-like_cat_sf"/>
</dbReference>
<gene>
    <name evidence="5" type="ORF">R2G56_00065</name>
</gene>
<dbReference type="PANTHER" id="PTHR30629:SF2">
    <property type="entry name" value="PROPHAGE INTEGRASE INTS-RELATED"/>
    <property type="match status" value="1"/>
</dbReference>
<dbReference type="InterPro" id="IPR038488">
    <property type="entry name" value="Integrase_DNA-bd_sf"/>
</dbReference>
<dbReference type="InterPro" id="IPR050808">
    <property type="entry name" value="Phage_Integrase"/>
</dbReference>
<dbReference type="PANTHER" id="PTHR30629">
    <property type="entry name" value="PROPHAGE INTEGRASE"/>
    <property type="match status" value="1"/>
</dbReference>
<dbReference type="Gene3D" id="3.30.160.390">
    <property type="entry name" value="Integrase, DNA-binding domain"/>
    <property type="match status" value="1"/>
</dbReference>
<dbReference type="InterPro" id="IPR002104">
    <property type="entry name" value="Integrase_catalytic"/>
</dbReference>
<dbReference type="RefSeq" id="WP_317560072.1">
    <property type="nucleotide sequence ID" value="NZ_JAWLIP010000001.1"/>
</dbReference>
<comment type="caution">
    <text evidence="5">The sequence shown here is derived from an EMBL/GenBank/DDBJ whole genome shotgun (WGS) entry which is preliminary data.</text>
</comment>
<evidence type="ECO:0000256" key="3">
    <source>
        <dbReference type="ARBA" id="ARBA00023172"/>
    </source>
</evidence>
<organism evidence="5 6">
    <name type="scientific">Nitratireductor aquimarinus</name>
    <dbReference type="NCBI Taxonomy" id="889300"/>
    <lineage>
        <taxon>Bacteria</taxon>
        <taxon>Pseudomonadati</taxon>
        <taxon>Pseudomonadota</taxon>
        <taxon>Alphaproteobacteria</taxon>
        <taxon>Hyphomicrobiales</taxon>
        <taxon>Phyllobacteriaceae</taxon>
        <taxon>Nitratireductor</taxon>
    </lineage>
</organism>
<dbReference type="Gene3D" id="1.10.443.10">
    <property type="entry name" value="Intergrase catalytic core"/>
    <property type="match status" value="1"/>
</dbReference>
<comment type="similarity">
    <text evidence="1">Belongs to the 'phage' integrase family.</text>
</comment>
<evidence type="ECO:0000313" key="5">
    <source>
        <dbReference type="EMBL" id="MDV6224671.1"/>
    </source>
</evidence>
<keyword evidence="6" id="KW-1185">Reference proteome</keyword>
<dbReference type="Proteomes" id="UP001185659">
    <property type="component" value="Unassembled WGS sequence"/>
</dbReference>
<dbReference type="Pfam" id="PF00589">
    <property type="entry name" value="Phage_integrase"/>
    <property type="match status" value="1"/>
</dbReference>
<protein>
    <submittedName>
        <fullName evidence="5">Tyrosine-type recombinase/integrase</fullName>
    </submittedName>
</protein>
<keyword evidence="3" id="KW-0233">DNA recombination</keyword>
<accession>A0ABU4AEJ5</accession>
<sequence>MTASEKVKLTDALVSRAAAPADRAEFMIWDSEVAGFGLRVRGDSKSFVIVYRPVGAGRSANMKRLKIGTPGTLGGVKEARRIALSYRGKIADGEDPAAERAEEKRRAHSTVAELLDRYEKRLERRGYVNRKDTMSLLRRRLRPFLARDIAGVKGWELAELIERLDTASNGRGGSDFRSRCNPFLNWCVFDARVLDVNPLAGYRRGRDTRQERVSRAESGRALADAEIVAVWNTSALDRTFYRLVRFLLLTGCRRSEGAKLLWGMVDVGRRRIDLPATFTKQARGHTIYMGDELLKLLEECKVRSGTSDFVFASPRTGGPISGWSKLMKPNSGKQRGRRPGFTDVSGVDFTLHDLRRTFRTGLSKLGIETDIAELALGHARSDLEARYNRDDCEAALREAFDKWEHHLVGLTRTVGGDVFS</sequence>
<dbReference type="Pfam" id="PF13356">
    <property type="entry name" value="Arm-DNA-bind_3"/>
    <property type="match status" value="1"/>
</dbReference>